<organism evidence="2 3">
    <name type="scientific">Pisum sativum</name>
    <name type="common">Garden pea</name>
    <name type="synonym">Lathyrus oleraceus</name>
    <dbReference type="NCBI Taxonomy" id="3888"/>
    <lineage>
        <taxon>Eukaryota</taxon>
        <taxon>Viridiplantae</taxon>
        <taxon>Streptophyta</taxon>
        <taxon>Embryophyta</taxon>
        <taxon>Tracheophyta</taxon>
        <taxon>Spermatophyta</taxon>
        <taxon>Magnoliopsida</taxon>
        <taxon>eudicotyledons</taxon>
        <taxon>Gunneridae</taxon>
        <taxon>Pentapetalae</taxon>
        <taxon>rosids</taxon>
        <taxon>fabids</taxon>
        <taxon>Fabales</taxon>
        <taxon>Fabaceae</taxon>
        <taxon>Papilionoideae</taxon>
        <taxon>50 kb inversion clade</taxon>
        <taxon>NPAAA clade</taxon>
        <taxon>Hologalegina</taxon>
        <taxon>IRL clade</taxon>
        <taxon>Fabeae</taxon>
        <taxon>Lathyrus</taxon>
    </lineage>
</organism>
<reference evidence="2 3" key="1">
    <citation type="journal article" date="2022" name="Nat. Genet.">
        <title>Improved pea reference genome and pan-genome highlight genomic features and evolutionary characteristics.</title>
        <authorList>
            <person name="Yang T."/>
            <person name="Liu R."/>
            <person name="Luo Y."/>
            <person name="Hu S."/>
            <person name="Wang D."/>
            <person name="Wang C."/>
            <person name="Pandey M.K."/>
            <person name="Ge S."/>
            <person name="Xu Q."/>
            <person name="Li N."/>
            <person name="Li G."/>
            <person name="Huang Y."/>
            <person name="Saxena R.K."/>
            <person name="Ji Y."/>
            <person name="Li M."/>
            <person name="Yan X."/>
            <person name="He Y."/>
            <person name="Liu Y."/>
            <person name="Wang X."/>
            <person name="Xiang C."/>
            <person name="Varshney R.K."/>
            <person name="Ding H."/>
            <person name="Gao S."/>
            <person name="Zong X."/>
        </authorList>
    </citation>
    <scope>NUCLEOTIDE SEQUENCE [LARGE SCALE GENOMIC DNA]</scope>
    <source>
        <strain evidence="2 3">cv. Zhongwan 6</strain>
    </source>
</reference>
<comment type="caution">
    <text evidence="2">The sequence shown here is derived from an EMBL/GenBank/DDBJ whole genome shotgun (WGS) entry which is preliminary data.</text>
</comment>
<evidence type="ECO:0000313" key="2">
    <source>
        <dbReference type="EMBL" id="KAI5421861.1"/>
    </source>
</evidence>
<keyword evidence="3" id="KW-1185">Reference proteome</keyword>
<protein>
    <recommendedName>
        <fullName evidence="1">Disease resistance protein At4g27190-like leucine-rich repeats domain-containing protein</fullName>
    </recommendedName>
</protein>
<feature type="domain" description="Disease resistance protein At4g27190-like leucine-rich repeats" evidence="1">
    <location>
        <begin position="2"/>
        <end position="77"/>
    </location>
</feature>
<dbReference type="AlphaFoldDB" id="A0A9D4XNL3"/>
<evidence type="ECO:0000259" key="1">
    <source>
        <dbReference type="Pfam" id="PF23247"/>
    </source>
</evidence>
<dbReference type="InterPro" id="IPR057135">
    <property type="entry name" value="At4g27190-like_LRR"/>
</dbReference>
<proteinExistence type="predicted"/>
<dbReference type="Gramene" id="Psat04G0534200-T1">
    <property type="protein sequence ID" value="KAI5421861.1"/>
    <property type="gene ID" value="KIW84_045342"/>
</dbReference>
<name>A0A9D4XNL3_PEA</name>
<dbReference type="EMBL" id="JAMSHJ010000004">
    <property type="protein sequence ID" value="KAI5421861.1"/>
    <property type="molecule type" value="Genomic_DNA"/>
</dbReference>
<gene>
    <name evidence="2" type="ORF">KIW84_045342</name>
</gene>
<accession>A0A9D4XNL3</accession>
<dbReference type="Proteomes" id="UP001058974">
    <property type="component" value="Chromosome 4"/>
</dbReference>
<dbReference type="Pfam" id="PF23247">
    <property type="entry name" value="LRR_RPS2"/>
    <property type="match status" value="1"/>
</dbReference>
<evidence type="ECO:0000313" key="3">
    <source>
        <dbReference type="Proteomes" id="UP001058974"/>
    </source>
</evidence>
<sequence>MMEIICCESIQEIVSHEGDASDKDEKIVFKELQALYLKDLQELKCFYSGNFTVCFPSLEQVFVINCHKMETFCPGAINADKLLGVKFQDMSDVVLLDIDLNSTIQKEFLAQVKSNSDIAVKGQENEVDGKDSL</sequence>